<feature type="transmembrane region" description="Helical" evidence="1">
    <location>
        <begin position="74"/>
        <end position="100"/>
    </location>
</feature>
<keyword evidence="1" id="KW-0812">Transmembrane</keyword>
<dbReference type="EMBL" id="JBHSZQ010000049">
    <property type="protein sequence ID" value="MFC7127203.1"/>
    <property type="molecule type" value="Genomic_DNA"/>
</dbReference>
<comment type="caution">
    <text evidence="2">The sequence shown here is derived from an EMBL/GenBank/DDBJ whole genome shotgun (WGS) entry which is preliminary data.</text>
</comment>
<name>A0ABD5XDR5_9EURY</name>
<evidence type="ECO:0000256" key="1">
    <source>
        <dbReference type="SAM" id="Phobius"/>
    </source>
</evidence>
<proteinExistence type="predicted"/>
<evidence type="ECO:0000313" key="3">
    <source>
        <dbReference type="Proteomes" id="UP001596414"/>
    </source>
</evidence>
<gene>
    <name evidence="2" type="ORF">ACFQJ7_14440</name>
</gene>
<protein>
    <submittedName>
        <fullName evidence="2">Uncharacterized protein</fullName>
    </submittedName>
</protein>
<feature type="transmembrane region" description="Helical" evidence="1">
    <location>
        <begin position="112"/>
        <end position="137"/>
    </location>
</feature>
<feature type="transmembrane region" description="Helical" evidence="1">
    <location>
        <begin position="7"/>
        <end position="25"/>
    </location>
</feature>
<keyword evidence="1" id="KW-1133">Transmembrane helix</keyword>
<dbReference type="Proteomes" id="UP001596414">
    <property type="component" value="Unassembled WGS sequence"/>
</dbReference>
<dbReference type="AlphaFoldDB" id="A0ABD5XDR5"/>
<evidence type="ECO:0000313" key="2">
    <source>
        <dbReference type="EMBL" id="MFC7127203.1"/>
    </source>
</evidence>
<keyword evidence="1" id="KW-0472">Membrane</keyword>
<reference evidence="2 3" key="1">
    <citation type="journal article" date="2014" name="Int. J. Syst. Evol. Microbiol.">
        <title>Complete genome sequence of Corynebacterium casei LMG S-19264T (=DSM 44701T), isolated from a smear-ripened cheese.</title>
        <authorList>
            <consortium name="US DOE Joint Genome Institute (JGI-PGF)"/>
            <person name="Walter F."/>
            <person name="Albersmeier A."/>
            <person name="Kalinowski J."/>
            <person name="Ruckert C."/>
        </authorList>
    </citation>
    <scope>NUCLEOTIDE SEQUENCE [LARGE SCALE GENOMIC DNA]</scope>
    <source>
        <strain evidence="2 3">CGMCC 4.7215</strain>
    </source>
</reference>
<sequence length="144" mass="15974">MEKEGGYRTVLGFLLGYLLLSWPPFLYLNREVLPEVVEQLTVVDPLVAVWVLGAVFVLLGLVRVREGVERYNQFLAAPSNLVAILVVLSFLVAAVSWWALPEIVFYFELGLTLNQVLVLIFVCQAPMLILLSLMAALGKAVSPE</sequence>
<dbReference type="RefSeq" id="WP_267636660.1">
    <property type="nucleotide sequence ID" value="NZ_JAODIY010000005.1"/>
</dbReference>
<feature type="transmembrane region" description="Helical" evidence="1">
    <location>
        <begin position="45"/>
        <end position="62"/>
    </location>
</feature>
<organism evidence="2 3">
    <name type="scientific">Halovenus rubra</name>
    <dbReference type="NCBI Taxonomy" id="869890"/>
    <lineage>
        <taxon>Archaea</taxon>
        <taxon>Methanobacteriati</taxon>
        <taxon>Methanobacteriota</taxon>
        <taxon>Stenosarchaea group</taxon>
        <taxon>Halobacteria</taxon>
        <taxon>Halobacteriales</taxon>
        <taxon>Haloarculaceae</taxon>
        <taxon>Halovenus</taxon>
    </lineage>
</organism>
<accession>A0ABD5XDR5</accession>